<gene>
    <name evidence="2" type="ORF">ACFFTU_02545</name>
</gene>
<dbReference type="SUPFAM" id="SSF52540">
    <property type="entry name" value="P-loop containing nucleoside triphosphate hydrolases"/>
    <property type="match status" value="1"/>
</dbReference>
<reference evidence="2 3" key="1">
    <citation type="submission" date="2024-09" db="EMBL/GenBank/DDBJ databases">
        <authorList>
            <person name="Sun Q."/>
            <person name="Mori K."/>
        </authorList>
    </citation>
    <scope>NUCLEOTIDE SEQUENCE [LARGE SCALE GENOMIC DNA]</scope>
    <source>
        <strain evidence="2 3">JCM 4362</strain>
    </source>
</reference>
<dbReference type="Gene3D" id="3.40.50.300">
    <property type="entry name" value="P-loop containing nucleotide triphosphate hydrolases"/>
    <property type="match status" value="2"/>
</dbReference>
<evidence type="ECO:0000313" key="2">
    <source>
        <dbReference type="EMBL" id="MFB9518830.1"/>
    </source>
</evidence>
<dbReference type="PANTHER" id="PTHR24221">
    <property type="entry name" value="ATP-BINDING CASSETTE SUB-FAMILY B"/>
    <property type="match status" value="1"/>
</dbReference>
<name>A0ABV5P6L3_STRCM</name>
<dbReference type="EMBL" id="JBHMCR010000002">
    <property type="protein sequence ID" value="MFB9518830.1"/>
    <property type="molecule type" value="Genomic_DNA"/>
</dbReference>
<comment type="caution">
    <text evidence="2">The sequence shown here is derived from an EMBL/GenBank/DDBJ whole genome shotgun (WGS) entry which is preliminary data.</text>
</comment>
<dbReference type="Proteomes" id="UP001589718">
    <property type="component" value="Unassembled WGS sequence"/>
</dbReference>
<dbReference type="InterPro" id="IPR039421">
    <property type="entry name" value="Type_1_exporter"/>
</dbReference>
<proteinExistence type="predicted"/>
<organism evidence="2 3">
    <name type="scientific">Streptomyces cremeus</name>
    <dbReference type="NCBI Taxonomy" id="66881"/>
    <lineage>
        <taxon>Bacteria</taxon>
        <taxon>Bacillati</taxon>
        <taxon>Actinomycetota</taxon>
        <taxon>Actinomycetes</taxon>
        <taxon>Kitasatosporales</taxon>
        <taxon>Streptomycetaceae</taxon>
        <taxon>Streptomyces</taxon>
    </lineage>
</organism>
<feature type="compositionally biased region" description="Polar residues" evidence="1">
    <location>
        <begin position="162"/>
        <end position="174"/>
    </location>
</feature>
<keyword evidence="3" id="KW-1185">Reference proteome</keyword>
<evidence type="ECO:0000313" key="3">
    <source>
        <dbReference type="Proteomes" id="UP001589718"/>
    </source>
</evidence>
<accession>A0ABV5P6L3</accession>
<sequence>MGGVDVRAIVPDVLMTQFAIVFQGVHLFDGTIEENVRLGRPDATDTQVRRAAEAARPDEVTSALDPVNEAAVQEGVERLMAGRTVVMVAHRMHTVRRAGQVVFLEHGTVAEQGTHDELLPRGGRHPDFRSMPLTSAGERGRAAPGPRGHRARDRGHDAQPPAITTTVSGATVRP</sequence>
<dbReference type="RefSeq" id="WP_380836553.1">
    <property type="nucleotide sequence ID" value="NZ_JBHMCR010000002.1"/>
</dbReference>
<feature type="compositionally biased region" description="Basic and acidic residues" evidence="1">
    <location>
        <begin position="114"/>
        <end position="128"/>
    </location>
</feature>
<dbReference type="PANTHER" id="PTHR24221:SF654">
    <property type="entry name" value="ATP-BINDING CASSETTE SUB-FAMILY B MEMBER 6"/>
    <property type="match status" value="1"/>
</dbReference>
<evidence type="ECO:0000256" key="1">
    <source>
        <dbReference type="SAM" id="MobiDB-lite"/>
    </source>
</evidence>
<feature type="region of interest" description="Disordered" evidence="1">
    <location>
        <begin position="114"/>
        <end position="174"/>
    </location>
</feature>
<protein>
    <submittedName>
        <fullName evidence="2">Uncharacterized protein</fullName>
    </submittedName>
</protein>
<dbReference type="InterPro" id="IPR027417">
    <property type="entry name" value="P-loop_NTPase"/>
</dbReference>